<feature type="region of interest" description="Disordered" evidence="1">
    <location>
        <begin position="166"/>
        <end position="189"/>
    </location>
</feature>
<protein>
    <submittedName>
        <fullName evidence="2">Uncharacterized protein</fullName>
    </submittedName>
</protein>
<organism evidence="2 3">
    <name type="scientific">Leptolyngbya subtilissima DQ-A4</name>
    <dbReference type="NCBI Taxonomy" id="2933933"/>
    <lineage>
        <taxon>Bacteria</taxon>
        <taxon>Bacillati</taxon>
        <taxon>Cyanobacteriota</taxon>
        <taxon>Cyanophyceae</taxon>
        <taxon>Leptolyngbyales</taxon>
        <taxon>Leptolyngbyaceae</taxon>
        <taxon>Leptolyngbya group</taxon>
        <taxon>Leptolyngbya</taxon>
    </lineage>
</organism>
<reference evidence="2 3" key="1">
    <citation type="submission" date="2022-04" db="EMBL/GenBank/DDBJ databases">
        <title>Positive selection, recombination, and allopatry shape intraspecific diversity of widespread and dominant cyanobacteria.</title>
        <authorList>
            <person name="Wei J."/>
            <person name="Shu W."/>
            <person name="Hu C."/>
        </authorList>
    </citation>
    <scope>NUCLEOTIDE SEQUENCE [LARGE SCALE GENOMIC DNA]</scope>
    <source>
        <strain evidence="2 3">DQ-A4</strain>
    </source>
</reference>
<dbReference type="Proteomes" id="UP001482513">
    <property type="component" value="Unassembled WGS sequence"/>
</dbReference>
<evidence type="ECO:0000313" key="3">
    <source>
        <dbReference type="Proteomes" id="UP001482513"/>
    </source>
</evidence>
<comment type="caution">
    <text evidence="2">The sequence shown here is derived from an EMBL/GenBank/DDBJ whole genome shotgun (WGS) entry which is preliminary data.</text>
</comment>
<name>A0ABV0K664_9CYAN</name>
<evidence type="ECO:0000313" key="2">
    <source>
        <dbReference type="EMBL" id="MEP0948031.1"/>
    </source>
</evidence>
<gene>
    <name evidence="2" type="ORF">NC992_14190</name>
</gene>
<dbReference type="EMBL" id="JAMPKX010000006">
    <property type="protein sequence ID" value="MEP0948031.1"/>
    <property type="molecule type" value="Genomic_DNA"/>
</dbReference>
<keyword evidence="3" id="KW-1185">Reference proteome</keyword>
<sequence length="189" mass="21172">MGINDLKARAYELAGVTTTRQLKAKYAAIAQLNLRLKASWQEASAVLQTNPVSDSTPAKTIAELRAEVYTLAQVSTTQQLKTKYEHLRALNFSFKTSWEKALTLLSANQQDFRAWLANPPEEYKALFAEIETVSDSFNSKLEKVKQLGQEARAMAISLEQLAEESQEEAEQLRQEAETAHQIAQQANLN</sequence>
<dbReference type="RefSeq" id="WP_348251305.1">
    <property type="nucleotide sequence ID" value="NZ_JAMPKX010000006.1"/>
</dbReference>
<proteinExistence type="predicted"/>
<evidence type="ECO:0000256" key="1">
    <source>
        <dbReference type="SAM" id="MobiDB-lite"/>
    </source>
</evidence>
<accession>A0ABV0K664</accession>